<dbReference type="Gene3D" id="2.30.110.10">
    <property type="entry name" value="Electron Transport, Fmn-binding Protein, Chain A"/>
    <property type="match status" value="1"/>
</dbReference>
<reference evidence="2" key="1">
    <citation type="submission" date="2023-03" db="EMBL/GenBank/DDBJ databases">
        <title>MT1 and MT2 Draft Genomes of Novel Species.</title>
        <authorList>
            <person name="Venkateswaran K."/>
        </authorList>
    </citation>
    <scope>NUCLEOTIDE SEQUENCE</scope>
    <source>
        <strain evidence="2">F6_3S_P_1C</strain>
    </source>
</reference>
<organism evidence="2 3">
    <name type="scientific">Paenibacillus vandeheii</name>
    <dbReference type="NCBI Taxonomy" id="3035917"/>
    <lineage>
        <taxon>Bacteria</taxon>
        <taxon>Bacillati</taxon>
        <taxon>Bacillota</taxon>
        <taxon>Bacilli</taxon>
        <taxon>Bacillales</taxon>
        <taxon>Paenibacillaceae</taxon>
        <taxon>Paenibacillus</taxon>
    </lineage>
</organism>
<name>A0ABT8JHY3_9BACL</name>
<comment type="caution">
    <text evidence="2">The sequence shown here is derived from an EMBL/GenBank/DDBJ whole genome shotgun (WGS) entry which is preliminary data.</text>
</comment>
<dbReference type="PANTHER" id="PTHR42815">
    <property type="entry name" value="FAD-BINDING, PUTATIVE (AFU_ORTHOLOGUE AFUA_6G07600)-RELATED"/>
    <property type="match status" value="1"/>
</dbReference>
<evidence type="ECO:0000313" key="3">
    <source>
        <dbReference type="Proteomes" id="UP001174205"/>
    </source>
</evidence>
<protein>
    <submittedName>
        <fullName evidence="2">Pyridoxamine 5'-phosphate oxidase family protein</fullName>
    </submittedName>
</protein>
<keyword evidence="3" id="KW-1185">Reference proteome</keyword>
<proteinExistence type="predicted"/>
<dbReference type="PANTHER" id="PTHR42815:SF2">
    <property type="entry name" value="FAD-BINDING, PUTATIVE (AFU_ORTHOLOGUE AFUA_6G07600)-RELATED"/>
    <property type="match status" value="1"/>
</dbReference>
<dbReference type="Pfam" id="PF01243">
    <property type="entry name" value="PNPOx_N"/>
    <property type="match status" value="1"/>
</dbReference>
<evidence type="ECO:0000313" key="2">
    <source>
        <dbReference type="EMBL" id="MDN4604734.1"/>
    </source>
</evidence>
<dbReference type="NCBIfam" id="TIGR04025">
    <property type="entry name" value="PPOX_FMN_DR2398"/>
    <property type="match status" value="1"/>
</dbReference>
<dbReference type="InterPro" id="IPR011576">
    <property type="entry name" value="Pyridox_Oxase_N"/>
</dbReference>
<feature type="domain" description="Pyridoxamine 5'-phosphate oxidase N-terminal" evidence="1">
    <location>
        <begin position="40"/>
        <end position="139"/>
    </location>
</feature>
<dbReference type="Proteomes" id="UP001174205">
    <property type="component" value="Unassembled WGS sequence"/>
</dbReference>
<dbReference type="InterPro" id="IPR024029">
    <property type="entry name" value="Pyridox_Oxase_FMN-dep"/>
</dbReference>
<sequence length="197" mass="22029">MKMEKKALNVPLVTDVEELQNMVGEPSEQVRNKVISFVDSHVQHFLSMSPLFFLSTSDRSSKSDVSPRGDEAGFVKVLDQYRLVYPERPGNRRIDSLLNILSNPGVGMIFLIPGMNEVLRINGRASITKDEEFIASMGWSGKTIGAAVIVDVEECFIHCPRAFKQAGLWSSETWVDKESLPSTSEMFRAHLQINGLI</sequence>
<dbReference type="SUPFAM" id="SSF50475">
    <property type="entry name" value="FMN-binding split barrel"/>
    <property type="match status" value="1"/>
</dbReference>
<dbReference type="EMBL" id="JAROCD010000015">
    <property type="protein sequence ID" value="MDN4604734.1"/>
    <property type="molecule type" value="Genomic_DNA"/>
</dbReference>
<gene>
    <name evidence="2" type="ORF">P5G61_26135</name>
</gene>
<dbReference type="RefSeq" id="WP_301249135.1">
    <property type="nucleotide sequence ID" value="NZ_JAROCD010000015.1"/>
</dbReference>
<evidence type="ECO:0000259" key="1">
    <source>
        <dbReference type="Pfam" id="PF01243"/>
    </source>
</evidence>
<dbReference type="InterPro" id="IPR012349">
    <property type="entry name" value="Split_barrel_FMN-bd"/>
</dbReference>
<accession>A0ABT8JHY3</accession>